<keyword evidence="3 5" id="KW-1133">Transmembrane helix</keyword>
<evidence type="ECO:0000256" key="4">
    <source>
        <dbReference type="ARBA" id="ARBA00023136"/>
    </source>
</evidence>
<evidence type="ECO:0000259" key="6">
    <source>
        <dbReference type="Pfam" id="PF04138"/>
    </source>
</evidence>
<keyword evidence="2 5" id="KW-0812">Transmembrane</keyword>
<sequence length="123" mass="12337">MIFPRYLGVSALALAGDSACLALLLGLGMARGAAAALAYLAGVGLHWLLSARFVFASATGAARWRQKALFLGSALAGLGITTALVSMLGAAGVDVAIAKAVAVVGSFAATYILRRSIVFGQPA</sequence>
<dbReference type="EMBL" id="SACO01000009">
    <property type="protein sequence ID" value="RVU04297.1"/>
    <property type="molecule type" value="Genomic_DNA"/>
</dbReference>
<feature type="transmembrane region" description="Helical" evidence="5">
    <location>
        <begin position="96"/>
        <end position="113"/>
    </location>
</feature>
<feature type="domain" description="GtrA/DPMS transmembrane" evidence="6">
    <location>
        <begin position="5"/>
        <end position="119"/>
    </location>
</feature>
<reference evidence="7 8" key="1">
    <citation type="submission" date="2019-01" db="EMBL/GenBank/DDBJ databases">
        <authorList>
            <person name="Chen W.-M."/>
        </authorList>
    </citation>
    <scope>NUCLEOTIDE SEQUENCE [LARGE SCALE GENOMIC DNA]</scope>
    <source>
        <strain evidence="7 8">FSY-9</strain>
    </source>
</reference>
<keyword evidence="4 5" id="KW-0472">Membrane</keyword>
<evidence type="ECO:0000313" key="7">
    <source>
        <dbReference type="EMBL" id="RVU04297.1"/>
    </source>
</evidence>
<dbReference type="GO" id="GO:0016020">
    <property type="term" value="C:membrane"/>
    <property type="evidence" value="ECO:0007669"/>
    <property type="project" value="UniProtKB-SubCell"/>
</dbReference>
<feature type="transmembrane region" description="Helical" evidence="5">
    <location>
        <begin position="68"/>
        <end position="90"/>
    </location>
</feature>
<evidence type="ECO:0000313" key="8">
    <source>
        <dbReference type="Proteomes" id="UP000282837"/>
    </source>
</evidence>
<feature type="transmembrane region" description="Helical" evidence="5">
    <location>
        <begin position="32"/>
        <end position="56"/>
    </location>
</feature>
<accession>A0A3S2V5S3</accession>
<comment type="subcellular location">
    <subcellularLocation>
        <location evidence="1">Membrane</location>
        <topology evidence="1">Multi-pass membrane protein</topology>
    </subcellularLocation>
</comment>
<comment type="caution">
    <text evidence="7">The sequence shown here is derived from an EMBL/GenBank/DDBJ whole genome shotgun (WGS) entry which is preliminary data.</text>
</comment>
<dbReference type="InterPro" id="IPR007267">
    <property type="entry name" value="GtrA_DPMS_TM"/>
</dbReference>
<keyword evidence="8" id="KW-1185">Reference proteome</keyword>
<name>A0A3S2V5S3_9SPHN</name>
<protein>
    <submittedName>
        <fullName evidence="7">GtrA family protein</fullName>
    </submittedName>
</protein>
<dbReference type="Pfam" id="PF04138">
    <property type="entry name" value="GtrA_DPMS_TM"/>
    <property type="match status" value="1"/>
</dbReference>
<dbReference type="RefSeq" id="WP_127709986.1">
    <property type="nucleotide sequence ID" value="NZ_SACO01000009.1"/>
</dbReference>
<evidence type="ECO:0000256" key="5">
    <source>
        <dbReference type="SAM" id="Phobius"/>
    </source>
</evidence>
<evidence type="ECO:0000256" key="2">
    <source>
        <dbReference type="ARBA" id="ARBA00022692"/>
    </source>
</evidence>
<dbReference type="AlphaFoldDB" id="A0A3S2V5S3"/>
<dbReference type="GO" id="GO:0000271">
    <property type="term" value="P:polysaccharide biosynthetic process"/>
    <property type="evidence" value="ECO:0007669"/>
    <property type="project" value="InterPro"/>
</dbReference>
<gene>
    <name evidence="7" type="ORF">EOE18_12460</name>
</gene>
<organism evidence="7 8">
    <name type="scientific">Novosphingobium umbonatum</name>
    <dbReference type="NCBI Taxonomy" id="1908524"/>
    <lineage>
        <taxon>Bacteria</taxon>
        <taxon>Pseudomonadati</taxon>
        <taxon>Pseudomonadota</taxon>
        <taxon>Alphaproteobacteria</taxon>
        <taxon>Sphingomonadales</taxon>
        <taxon>Sphingomonadaceae</taxon>
        <taxon>Novosphingobium</taxon>
    </lineage>
</organism>
<dbReference type="Proteomes" id="UP000282837">
    <property type="component" value="Unassembled WGS sequence"/>
</dbReference>
<evidence type="ECO:0000256" key="3">
    <source>
        <dbReference type="ARBA" id="ARBA00022989"/>
    </source>
</evidence>
<proteinExistence type="predicted"/>
<evidence type="ECO:0000256" key="1">
    <source>
        <dbReference type="ARBA" id="ARBA00004141"/>
    </source>
</evidence>